<reference evidence="3" key="4">
    <citation type="submission" date="2025-05" db="UniProtKB">
        <authorList>
            <consortium name="EnsemblFungi"/>
        </authorList>
    </citation>
    <scope>IDENTIFICATION</scope>
    <source>
        <strain evidence="3">isolate 1-1 / race 1 (BBBD)</strain>
    </source>
</reference>
<sequence>MNPRILFERLMSLRTAPVGSEENPRRSRWRRVGVSRARQAMAVAAPARRAVPVPEPNHPRAASGKPHAKLPFVDGQAKEMAHRDLRRKALGLPTAHPAGPRHPRVYTLIGRGNLARPSERGTPSVPARSSQGVLPRRNPRPLLPAASDVGPSRRERTQGRSDPYPSNRPSRAGAAASRGN</sequence>
<evidence type="ECO:0000313" key="2">
    <source>
        <dbReference type="EMBL" id="OAV97543.1"/>
    </source>
</evidence>
<accession>A0A0C4EKL1</accession>
<feature type="compositionally biased region" description="Low complexity" evidence="1">
    <location>
        <begin position="43"/>
        <end position="52"/>
    </location>
</feature>
<dbReference type="VEuPathDB" id="FungiDB:PTTG_01287"/>
<dbReference type="OrthoDB" id="2507343at2759"/>
<reference evidence="2" key="2">
    <citation type="submission" date="2016-05" db="EMBL/GenBank/DDBJ databases">
        <title>Comparative analysis highlights variable genome content of wheat rusts and divergence of the mating loci.</title>
        <authorList>
            <person name="Cuomo C.A."/>
            <person name="Bakkeren G."/>
            <person name="Szabo L."/>
            <person name="Khalil H."/>
            <person name="Joly D."/>
            <person name="Goldberg J."/>
            <person name="Young S."/>
            <person name="Zeng Q."/>
            <person name="Fellers J."/>
        </authorList>
    </citation>
    <scope>NUCLEOTIDE SEQUENCE [LARGE SCALE GENOMIC DNA]</scope>
    <source>
        <strain evidence="2">1-1 BBBD Race 1</strain>
    </source>
</reference>
<evidence type="ECO:0000313" key="3">
    <source>
        <dbReference type="EnsemblFungi" id="PTTG_01287-t43_1-p1"/>
    </source>
</evidence>
<proteinExistence type="predicted"/>
<evidence type="ECO:0000256" key="1">
    <source>
        <dbReference type="SAM" id="MobiDB-lite"/>
    </source>
</evidence>
<dbReference type="Proteomes" id="UP000005240">
    <property type="component" value="Unassembled WGS sequence"/>
</dbReference>
<gene>
    <name evidence="2" type="ORF">PTTG_01287</name>
</gene>
<dbReference type="AlphaFoldDB" id="A0A0C4EKL1"/>
<organism evidence="2">
    <name type="scientific">Puccinia triticina (isolate 1-1 / race 1 (BBBD))</name>
    <name type="common">Brown leaf rust fungus</name>
    <dbReference type="NCBI Taxonomy" id="630390"/>
    <lineage>
        <taxon>Eukaryota</taxon>
        <taxon>Fungi</taxon>
        <taxon>Dikarya</taxon>
        <taxon>Basidiomycota</taxon>
        <taxon>Pucciniomycotina</taxon>
        <taxon>Pucciniomycetes</taxon>
        <taxon>Pucciniales</taxon>
        <taxon>Pucciniaceae</taxon>
        <taxon>Puccinia</taxon>
    </lineage>
</organism>
<feature type="region of interest" description="Disordered" evidence="1">
    <location>
        <begin position="43"/>
        <end position="70"/>
    </location>
</feature>
<name>A0A0C4EKL1_PUCT1</name>
<reference evidence="2" key="1">
    <citation type="submission" date="2009-11" db="EMBL/GenBank/DDBJ databases">
        <authorList>
            <consortium name="The Broad Institute Genome Sequencing Platform"/>
            <person name="Ward D."/>
            <person name="Feldgarden M."/>
            <person name="Earl A."/>
            <person name="Young S.K."/>
            <person name="Zeng Q."/>
            <person name="Koehrsen M."/>
            <person name="Alvarado L."/>
            <person name="Berlin A."/>
            <person name="Bochicchio J."/>
            <person name="Borenstein D."/>
            <person name="Chapman S.B."/>
            <person name="Chen Z."/>
            <person name="Engels R."/>
            <person name="Freedman E."/>
            <person name="Gellesch M."/>
            <person name="Goldberg J."/>
            <person name="Griggs A."/>
            <person name="Gujja S."/>
            <person name="Heilman E."/>
            <person name="Heiman D."/>
            <person name="Hepburn T."/>
            <person name="Howarth C."/>
            <person name="Jen D."/>
            <person name="Larson L."/>
            <person name="Lewis B."/>
            <person name="Mehta T."/>
            <person name="Park D."/>
            <person name="Pearson M."/>
            <person name="Roberts A."/>
            <person name="Saif S."/>
            <person name="Shea T."/>
            <person name="Shenoy N."/>
            <person name="Sisk P."/>
            <person name="Stolte C."/>
            <person name="Sykes S."/>
            <person name="Thomson T."/>
            <person name="Walk T."/>
            <person name="White J."/>
            <person name="Yandava C."/>
            <person name="Izard J."/>
            <person name="Baranova O.V."/>
            <person name="Blanton J.M."/>
            <person name="Tanner A.C."/>
            <person name="Dewhirst F.E."/>
            <person name="Haas B."/>
            <person name="Nusbaum C."/>
            <person name="Birren B."/>
        </authorList>
    </citation>
    <scope>NUCLEOTIDE SEQUENCE [LARGE SCALE GENOMIC DNA]</scope>
    <source>
        <strain evidence="2">1-1 BBBD Race 1</strain>
    </source>
</reference>
<feature type="compositionally biased region" description="Low complexity" evidence="1">
    <location>
        <begin position="165"/>
        <end position="180"/>
    </location>
</feature>
<feature type="region of interest" description="Disordered" evidence="1">
    <location>
        <begin position="91"/>
        <end position="180"/>
    </location>
</feature>
<evidence type="ECO:0000313" key="4">
    <source>
        <dbReference type="Proteomes" id="UP000005240"/>
    </source>
</evidence>
<protein>
    <submittedName>
        <fullName evidence="2 3">Uncharacterized protein</fullName>
    </submittedName>
</protein>
<reference evidence="3 4" key="3">
    <citation type="journal article" date="2017" name="G3 (Bethesda)">
        <title>Comparative analysis highlights variable genome content of wheat rusts and divergence of the mating loci.</title>
        <authorList>
            <person name="Cuomo C.A."/>
            <person name="Bakkeren G."/>
            <person name="Khalil H.B."/>
            <person name="Panwar V."/>
            <person name="Joly D."/>
            <person name="Linning R."/>
            <person name="Sakthikumar S."/>
            <person name="Song X."/>
            <person name="Adiconis X."/>
            <person name="Fan L."/>
            <person name="Goldberg J.M."/>
            <person name="Levin J.Z."/>
            <person name="Young S."/>
            <person name="Zeng Q."/>
            <person name="Anikster Y."/>
            <person name="Bruce M."/>
            <person name="Wang M."/>
            <person name="Yin C."/>
            <person name="McCallum B."/>
            <person name="Szabo L.J."/>
            <person name="Hulbert S."/>
            <person name="Chen X."/>
            <person name="Fellers J.P."/>
        </authorList>
    </citation>
    <scope>NUCLEOTIDE SEQUENCE</scope>
    <source>
        <strain evidence="3">isolate 1-1 / race 1 (BBBD)</strain>
        <strain evidence="4">Isolate 1-1 / race 1 (BBBD)</strain>
    </source>
</reference>
<dbReference type="EMBL" id="ADAS02000012">
    <property type="protein sequence ID" value="OAV97543.1"/>
    <property type="molecule type" value="Genomic_DNA"/>
</dbReference>
<dbReference type="EnsemblFungi" id="PTTG_01287-t43_1">
    <property type="protein sequence ID" value="PTTG_01287-t43_1-p1"/>
    <property type="gene ID" value="PTTG_01287"/>
</dbReference>
<dbReference type="OMA" id="KEMAHRD"/>
<keyword evidence="4" id="KW-1185">Reference proteome</keyword>